<dbReference type="Proteomes" id="UP000011723">
    <property type="component" value="Chromosome"/>
</dbReference>
<reference evidence="2 3" key="1">
    <citation type="journal article" date="2012" name="Stand. Genomic Sci.">
        <title>Genome sequence of the halotolerant bacterium Corynebacterium halotolerans type strain YIM 70093(T) (= DSM 44683(T)).</title>
        <authorList>
            <person name="Ruckert C."/>
            <person name="Albersmeier A."/>
            <person name="Al-Dilaimi A."/>
            <person name="Niehaus K."/>
            <person name="Szczepanowski R."/>
            <person name="Kalinowski J."/>
        </authorList>
    </citation>
    <scope>NUCLEOTIDE SEQUENCE [LARGE SCALE GENOMIC DNA]</scope>
    <source>
        <strain evidence="2">YIM 70093</strain>
    </source>
</reference>
<organism evidence="2 3">
    <name type="scientific">Corynebacterium halotolerans YIM 70093 = DSM 44683</name>
    <dbReference type="NCBI Taxonomy" id="1121362"/>
    <lineage>
        <taxon>Bacteria</taxon>
        <taxon>Bacillati</taxon>
        <taxon>Actinomycetota</taxon>
        <taxon>Actinomycetes</taxon>
        <taxon>Mycobacteriales</taxon>
        <taxon>Corynebacteriaceae</taxon>
        <taxon>Corynebacterium</taxon>
    </lineage>
</organism>
<dbReference type="AlphaFoldDB" id="M1P732"/>
<name>M1P732_9CORY</name>
<feature type="region of interest" description="Disordered" evidence="1">
    <location>
        <begin position="16"/>
        <end position="47"/>
    </location>
</feature>
<dbReference type="EMBL" id="CP003697">
    <property type="protein sequence ID" value="AGF72446.1"/>
    <property type="molecule type" value="Genomic_DNA"/>
</dbReference>
<dbReference type="HOGENOM" id="CLU_2664883_0_0_11"/>
<evidence type="ECO:0000313" key="3">
    <source>
        <dbReference type="Proteomes" id="UP000011723"/>
    </source>
</evidence>
<evidence type="ECO:0000256" key="1">
    <source>
        <dbReference type="SAM" id="MobiDB-lite"/>
    </source>
</evidence>
<evidence type="ECO:0000313" key="2">
    <source>
        <dbReference type="EMBL" id="AGF72446.1"/>
    </source>
</evidence>
<proteinExistence type="predicted"/>
<dbReference type="KEGG" id="chn:A605_07220"/>
<sequence>MGAFMNDELAAQLGGVLERHPYPYPGTRDAGEGQSSARADGEDTLRTESETLLWGRYRAHGPLAGHVEDLRGGRG</sequence>
<keyword evidence="3" id="KW-1185">Reference proteome</keyword>
<gene>
    <name evidence="2" type="ORF">A605_07220</name>
</gene>
<accession>M1P732</accession>
<protein>
    <submittedName>
        <fullName evidence="2">Uncharacterized protein</fullName>
    </submittedName>
</protein>